<dbReference type="AlphaFoldDB" id="A0A0F7JY11"/>
<proteinExistence type="predicted"/>
<evidence type="ECO:0000313" key="3">
    <source>
        <dbReference type="Proteomes" id="UP000034410"/>
    </source>
</evidence>
<feature type="compositionally biased region" description="Basic and acidic residues" evidence="1">
    <location>
        <begin position="1"/>
        <end position="15"/>
    </location>
</feature>
<evidence type="ECO:0000256" key="1">
    <source>
        <dbReference type="SAM" id="MobiDB-lite"/>
    </source>
</evidence>
<dbReference type="OrthoDB" id="6195511at2"/>
<gene>
    <name evidence="2" type="ORF">AAY24_04410</name>
</gene>
<accession>A0A0F7JY11</accession>
<dbReference type="Proteomes" id="UP000034410">
    <property type="component" value="Chromosome"/>
</dbReference>
<dbReference type="KEGG" id="seds:AAY24_04410"/>
<name>A0A0F7JY11_9GAMM</name>
<organism evidence="2 3">
    <name type="scientific">Sedimenticola thiotaurini</name>
    <dbReference type="NCBI Taxonomy" id="1543721"/>
    <lineage>
        <taxon>Bacteria</taxon>
        <taxon>Pseudomonadati</taxon>
        <taxon>Pseudomonadota</taxon>
        <taxon>Gammaproteobacteria</taxon>
        <taxon>Chromatiales</taxon>
        <taxon>Sedimenticolaceae</taxon>
        <taxon>Sedimenticola</taxon>
    </lineage>
</organism>
<evidence type="ECO:0000313" key="2">
    <source>
        <dbReference type="EMBL" id="AKH19725.1"/>
    </source>
</evidence>
<keyword evidence="3" id="KW-1185">Reference proteome</keyword>
<feature type="region of interest" description="Disordered" evidence="1">
    <location>
        <begin position="1"/>
        <end position="23"/>
    </location>
</feature>
<dbReference type="EMBL" id="CP011412">
    <property type="protein sequence ID" value="AKH19725.1"/>
    <property type="molecule type" value="Genomic_DNA"/>
</dbReference>
<dbReference type="RefSeq" id="WP_046858661.1">
    <property type="nucleotide sequence ID" value="NZ_CP011412.1"/>
</dbReference>
<sequence length="198" mass="21644">MSKNRETNSEQKMDVSNEEQISSSRRRFTKAGLLASPVLMTVASRPVFGVGCLSNMLSGNLSDPNRGECNLGLSPGYWKNHPSAWPMPAGVLPDGSIPSKCRQCKSKQNGLVSWECTDGALFNDYFSSGPQDSQNRSMLEILCTDSGSDKFHIIAALLNAMVDPNYVLSVQQVKALWIDTTLGGQISDFKAFLNSTWT</sequence>
<reference evidence="2 3" key="1">
    <citation type="journal article" date="2015" name="Genome Announc.">
        <title>Complete Genome Sequence of Sedimenticola thiotaurini Strain SIP-G1, a Polyphosphate- and Polyhydroxyalkanoate-Accumulating Sulfur-Oxidizing Gammaproteobacterium Isolated from Salt Marsh Sediments.</title>
        <authorList>
            <person name="Flood B.E."/>
            <person name="Jones D.S."/>
            <person name="Bailey J.V."/>
        </authorList>
    </citation>
    <scope>NUCLEOTIDE SEQUENCE [LARGE SCALE GENOMIC DNA]</scope>
    <source>
        <strain evidence="2 3">SIP-G1</strain>
    </source>
</reference>
<protein>
    <submittedName>
        <fullName evidence="2">Uncharacterized protein</fullName>
    </submittedName>
</protein>